<gene>
    <name evidence="3" type="ORF">GCM10007907_39830</name>
</gene>
<reference evidence="4" key="1">
    <citation type="journal article" date="2019" name="Int. J. Syst. Evol. Microbiol.">
        <title>The Global Catalogue of Microorganisms (GCM) 10K type strain sequencing project: providing services to taxonomists for standard genome sequencing and annotation.</title>
        <authorList>
            <consortium name="The Broad Institute Genomics Platform"/>
            <consortium name="The Broad Institute Genome Sequencing Center for Infectious Disease"/>
            <person name="Wu L."/>
            <person name="Ma J."/>
        </authorList>
    </citation>
    <scope>NUCLEOTIDE SEQUENCE [LARGE SCALE GENOMIC DNA]</scope>
    <source>
        <strain evidence="4">NBRC 110044</strain>
    </source>
</reference>
<dbReference type="RefSeq" id="WP_284198261.1">
    <property type="nucleotide sequence ID" value="NZ_BSOG01000007.1"/>
</dbReference>
<evidence type="ECO:0000313" key="3">
    <source>
        <dbReference type="EMBL" id="GLR15193.1"/>
    </source>
</evidence>
<name>A0ABQ5YL89_9NEIS</name>
<evidence type="ECO:0000313" key="4">
    <source>
        <dbReference type="Proteomes" id="UP001156706"/>
    </source>
</evidence>
<feature type="signal peptide" evidence="1">
    <location>
        <begin position="1"/>
        <end position="21"/>
    </location>
</feature>
<organism evidence="3 4">
    <name type="scientific">Chitinimonas prasina</name>
    <dbReference type="NCBI Taxonomy" id="1434937"/>
    <lineage>
        <taxon>Bacteria</taxon>
        <taxon>Pseudomonadati</taxon>
        <taxon>Pseudomonadota</taxon>
        <taxon>Betaproteobacteria</taxon>
        <taxon>Neisseriales</taxon>
        <taxon>Chitinibacteraceae</taxon>
        <taxon>Chitinimonas</taxon>
    </lineage>
</organism>
<protein>
    <recommendedName>
        <fullName evidence="2">DUF2059 domain-containing protein</fullName>
    </recommendedName>
</protein>
<dbReference type="InterPro" id="IPR018637">
    <property type="entry name" value="DUF2059"/>
</dbReference>
<dbReference type="Pfam" id="PF09832">
    <property type="entry name" value="DUF2059"/>
    <property type="match status" value="1"/>
</dbReference>
<accession>A0ABQ5YL89</accession>
<sequence>MGKFIGHGLLLALLCLAGVQAAEPGAEKRQAIQTLIDTLNLKAMGPQMMQQLAGQGEAIMRQTALGVIDANAELSEAQRAEARQMLERELPGLAMELNVSLAKLDLSPIVNEVIFSVYGKHFETAEIRDMTAFYRSPTGRKVLRLLPQVTQESMQLSMERIAPLAEEAARKTVLRWQEGRKGAGRI</sequence>
<keyword evidence="4" id="KW-1185">Reference proteome</keyword>
<dbReference type="EMBL" id="BSOG01000007">
    <property type="protein sequence ID" value="GLR15193.1"/>
    <property type="molecule type" value="Genomic_DNA"/>
</dbReference>
<keyword evidence="1" id="KW-0732">Signal</keyword>
<proteinExistence type="predicted"/>
<comment type="caution">
    <text evidence="3">The sequence shown here is derived from an EMBL/GenBank/DDBJ whole genome shotgun (WGS) entry which is preliminary data.</text>
</comment>
<feature type="chain" id="PRO_5045316207" description="DUF2059 domain-containing protein" evidence="1">
    <location>
        <begin position="22"/>
        <end position="186"/>
    </location>
</feature>
<feature type="domain" description="DUF2059" evidence="2">
    <location>
        <begin position="115"/>
        <end position="166"/>
    </location>
</feature>
<evidence type="ECO:0000259" key="2">
    <source>
        <dbReference type="Pfam" id="PF09832"/>
    </source>
</evidence>
<dbReference type="Proteomes" id="UP001156706">
    <property type="component" value="Unassembled WGS sequence"/>
</dbReference>
<evidence type="ECO:0000256" key="1">
    <source>
        <dbReference type="SAM" id="SignalP"/>
    </source>
</evidence>